<evidence type="ECO:0000259" key="2">
    <source>
        <dbReference type="Pfam" id="PF06742"/>
    </source>
</evidence>
<dbReference type="InterPro" id="IPR010679">
    <property type="entry name" value="DUF1254"/>
</dbReference>
<evidence type="ECO:0000256" key="1">
    <source>
        <dbReference type="SAM" id="MobiDB-lite"/>
    </source>
</evidence>
<feature type="region of interest" description="Disordered" evidence="1">
    <location>
        <begin position="16"/>
        <end position="44"/>
    </location>
</feature>
<feature type="domain" description="DUF1214" evidence="2">
    <location>
        <begin position="285"/>
        <end position="349"/>
    </location>
</feature>
<feature type="domain" description="DUF1254" evidence="3">
    <location>
        <begin position="73"/>
        <end position="141"/>
    </location>
</feature>
<dbReference type="SUPFAM" id="SSF160935">
    <property type="entry name" value="VPA0735-like"/>
    <property type="match status" value="1"/>
</dbReference>
<dbReference type="Proteomes" id="UP000609172">
    <property type="component" value="Unassembled WGS sequence"/>
</dbReference>
<dbReference type="RefSeq" id="WP_200106171.1">
    <property type="nucleotide sequence ID" value="NZ_JAEHFV010000003.1"/>
</dbReference>
<protein>
    <submittedName>
        <fullName evidence="4">DUF1254 domain-containing protein</fullName>
    </submittedName>
</protein>
<evidence type="ECO:0000259" key="3">
    <source>
        <dbReference type="Pfam" id="PF06863"/>
    </source>
</evidence>
<organism evidence="4 5">
    <name type="scientific">Flavobacterium agrisoli</name>
    <dbReference type="NCBI Taxonomy" id="2793066"/>
    <lineage>
        <taxon>Bacteria</taxon>
        <taxon>Pseudomonadati</taxon>
        <taxon>Bacteroidota</taxon>
        <taxon>Flavobacteriia</taxon>
        <taxon>Flavobacteriales</taxon>
        <taxon>Flavobacteriaceae</taxon>
        <taxon>Flavobacterium</taxon>
    </lineage>
</organism>
<evidence type="ECO:0000313" key="4">
    <source>
        <dbReference type="EMBL" id="MBK0370056.1"/>
    </source>
</evidence>
<dbReference type="PANTHER" id="PTHR36509">
    <property type="entry name" value="BLL3101 PROTEIN"/>
    <property type="match status" value="1"/>
</dbReference>
<sequence length="368" mass="40779">MSLAALTFMSCEQKKTDTVATETTSDKPANDTLPPSHLKNGQHTPADFNTAEYVYKVSEGDFNFLRSLKTAPVNQWSHKPDLSNVKTQQVIRENLDVVYSSAVVDASQGATISVPKGDFYHVIQILDMQNYTVKTLYPGETFTVTPAHLTYGTHVYLNMRIRKKTNDEAGLKELQEKQRLSTINAKSSNPYKTPDIVIPLKQTEAIRLALLDDLSKSLLKNTSNIMGTPFDTDPQGHLYATAYGWGGLPLEDARYLDLVNHSKVENGKAVPSSITFMPPKIDLKRGGFWSITTYTADGWLGKDEAAISNTTAKPNADGTYTIYFNSPGKQNNLDTPAPFTALLRAYVPESKESIDTYLKENNGKLIIQ</sequence>
<dbReference type="Pfam" id="PF06863">
    <property type="entry name" value="DUF1254"/>
    <property type="match status" value="1"/>
</dbReference>
<dbReference type="PANTHER" id="PTHR36509:SF2">
    <property type="entry name" value="BLL3101 PROTEIN"/>
    <property type="match status" value="1"/>
</dbReference>
<name>A0A934PP48_9FLAO</name>
<dbReference type="Gene3D" id="2.60.120.1600">
    <property type="match status" value="1"/>
</dbReference>
<comment type="caution">
    <text evidence="4">The sequence shown here is derived from an EMBL/GenBank/DDBJ whole genome shotgun (WGS) entry which is preliminary data.</text>
</comment>
<dbReference type="AlphaFoldDB" id="A0A934PP48"/>
<keyword evidence="5" id="KW-1185">Reference proteome</keyword>
<proteinExistence type="predicted"/>
<evidence type="ECO:0000313" key="5">
    <source>
        <dbReference type="Proteomes" id="UP000609172"/>
    </source>
</evidence>
<dbReference type="Pfam" id="PF06742">
    <property type="entry name" value="DUF1214"/>
    <property type="match status" value="1"/>
</dbReference>
<reference evidence="4" key="1">
    <citation type="submission" date="2020-12" db="EMBL/GenBank/DDBJ databases">
        <title>Bacterial novel species Flavobacterium sp. SE-1-e isolated from soil.</title>
        <authorList>
            <person name="Jung H.-Y."/>
        </authorList>
    </citation>
    <scope>NUCLEOTIDE SEQUENCE</scope>
    <source>
        <strain evidence="4">SE-1-e</strain>
    </source>
</reference>
<gene>
    <name evidence="4" type="ORF">I5M07_09390</name>
</gene>
<accession>A0A934PP48</accession>
<dbReference type="InterPro" id="IPR010621">
    <property type="entry name" value="DUF1214"/>
</dbReference>
<dbReference type="EMBL" id="JAEHFV010000003">
    <property type="protein sequence ID" value="MBK0370056.1"/>
    <property type="molecule type" value="Genomic_DNA"/>
</dbReference>